<dbReference type="GeneID" id="93577247"/>
<proteinExistence type="predicted"/>
<dbReference type="EMBL" id="KV878698">
    <property type="protein sequence ID" value="OJJ66592.1"/>
    <property type="molecule type" value="Genomic_DNA"/>
</dbReference>
<protein>
    <submittedName>
        <fullName evidence="1">Uncharacterized protein</fullName>
    </submittedName>
</protein>
<evidence type="ECO:0000313" key="1">
    <source>
        <dbReference type="EMBL" id="OJJ66592.1"/>
    </source>
</evidence>
<gene>
    <name evidence="1" type="ORF">ASPBRDRAFT_422230</name>
</gene>
<sequence length="133" mass="15350">MRYRPTRFRVTLALVHSSLEPMDASPLEVMSWHMRRQLACFSARAVVKSEWLRYRTPQTALRERRRMSSPMVGSMILIRCSSDKGMVQDGAMGKNWGKAIRRMLRGHIFIISAEAIYLQQQCITMSATSLMLI</sequence>
<organism evidence="1 2">
    <name type="scientific">Aspergillus brasiliensis (strain CBS 101740 / IMI 381727 / IBT 21946)</name>
    <dbReference type="NCBI Taxonomy" id="767769"/>
    <lineage>
        <taxon>Eukaryota</taxon>
        <taxon>Fungi</taxon>
        <taxon>Dikarya</taxon>
        <taxon>Ascomycota</taxon>
        <taxon>Pezizomycotina</taxon>
        <taxon>Eurotiomycetes</taxon>
        <taxon>Eurotiomycetidae</taxon>
        <taxon>Eurotiales</taxon>
        <taxon>Aspergillaceae</taxon>
        <taxon>Aspergillus</taxon>
        <taxon>Aspergillus subgen. Circumdati</taxon>
    </lineage>
</organism>
<dbReference type="AlphaFoldDB" id="A0A1L9U4N0"/>
<evidence type="ECO:0000313" key="2">
    <source>
        <dbReference type="Proteomes" id="UP000184499"/>
    </source>
</evidence>
<dbReference type="Proteomes" id="UP000184499">
    <property type="component" value="Unassembled WGS sequence"/>
</dbReference>
<keyword evidence="2" id="KW-1185">Reference proteome</keyword>
<accession>A0A1L9U4N0</accession>
<reference evidence="2" key="1">
    <citation type="journal article" date="2017" name="Genome Biol.">
        <title>Comparative genomics reveals high biological diversity and specific adaptations in the industrially and medically important fungal genus Aspergillus.</title>
        <authorList>
            <person name="de Vries R.P."/>
            <person name="Riley R."/>
            <person name="Wiebenga A."/>
            <person name="Aguilar-Osorio G."/>
            <person name="Amillis S."/>
            <person name="Uchima C.A."/>
            <person name="Anderluh G."/>
            <person name="Asadollahi M."/>
            <person name="Askin M."/>
            <person name="Barry K."/>
            <person name="Battaglia E."/>
            <person name="Bayram O."/>
            <person name="Benocci T."/>
            <person name="Braus-Stromeyer S.A."/>
            <person name="Caldana C."/>
            <person name="Canovas D."/>
            <person name="Cerqueira G.C."/>
            <person name="Chen F."/>
            <person name="Chen W."/>
            <person name="Choi C."/>
            <person name="Clum A."/>
            <person name="Dos Santos R.A."/>
            <person name="Damasio A.R."/>
            <person name="Diallinas G."/>
            <person name="Emri T."/>
            <person name="Fekete E."/>
            <person name="Flipphi M."/>
            <person name="Freyberg S."/>
            <person name="Gallo A."/>
            <person name="Gournas C."/>
            <person name="Habgood R."/>
            <person name="Hainaut M."/>
            <person name="Harispe M.L."/>
            <person name="Henrissat B."/>
            <person name="Hilden K.S."/>
            <person name="Hope R."/>
            <person name="Hossain A."/>
            <person name="Karabika E."/>
            <person name="Karaffa L."/>
            <person name="Karanyi Z."/>
            <person name="Krasevec N."/>
            <person name="Kuo A."/>
            <person name="Kusch H."/>
            <person name="LaButti K."/>
            <person name="Lagendijk E.L."/>
            <person name="Lapidus A."/>
            <person name="Levasseur A."/>
            <person name="Lindquist E."/>
            <person name="Lipzen A."/>
            <person name="Logrieco A.F."/>
            <person name="MacCabe A."/>
            <person name="Maekelae M.R."/>
            <person name="Malavazi I."/>
            <person name="Melin P."/>
            <person name="Meyer V."/>
            <person name="Mielnichuk N."/>
            <person name="Miskei M."/>
            <person name="Molnar A.P."/>
            <person name="Mule G."/>
            <person name="Ngan C.Y."/>
            <person name="Orejas M."/>
            <person name="Orosz E."/>
            <person name="Ouedraogo J.P."/>
            <person name="Overkamp K.M."/>
            <person name="Park H.-S."/>
            <person name="Perrone G."/>
            <person name="Piumi F."/>
            <person name="Punt P.J."/>
            <person name="Ram A.F."/>
            <person name="Ramon A."/>
            <person name="Rauscher S."/>
            <person name="Record E."/>
            <person name="Riano-Pachon D.M."/>
            <person name="Robert V."/>
            <person name="Roehrig J."/>
            <person name="Ruller R."/>
            <person name="Salamov A."/>
            <person name="Salih N.S."/>
            <person name="Samson R.A."/>
            <person name="Sandor E."/>
            <person name="Sanguinetti M."/>
            <person name="Schuetze T."/>
            <person name="Sepcic K."/>
            <person name="Shelest E."/>
            <person name="Sherlock G."/>
            <person name="Sophianopoulou V."/>
            <person name="Squina F.M."/>
            <person name="Sun H."/>
            <person name="Susca A."/>
            <person name="Todd R.B."/>
            <person name="Tsang A."/>
            <person name="Unkles S.E."/>
            <person name="van de Wiele N."/>
            <person name="van Rossen-Uffink D."/>
            <person name="Oliveira J.V."/>
            <person name="Vesth T.C."/>
            <person name="Visser J."/>
            <person name="Yu J.-H."/>
            <person name="Zhou M."/>
            <person name="Andersen M.R."/>
            <person name="Archer D.B."/>
            <person name="Baker S.E."/>
            <person name="Benoit I."/>
            <person name="Brakhage A.A."/>
            <person name="Braus G.H."/>
            <person name="Fischer R."/>
            <person name="Frisvad J.C."/>
            <person name="Goldman G.H."/>
            <person name="Houbraken J."/>
            <person name="Oakley B."/>
            <person name="Pocsi I."/>
            <person name="Scazzocchio C."/>
            <person name="Seiboth B."/>
            <person name="vanKuyk P.A."/>
            <person name="Wortman J."/>
            <person name="Dyer P.S."/>
            <person name="Grigoriev I.V."/>
        </authorList>
    </citation>
    <scope>NUCLEOTIDE SEQUENCE [LARGE SCALE GENOMIC DNA]</scope>
    <source>
        <strain evidence="2">CBS 101740 / IMI 381727 / IBT 21946</strain>
    </source>
</reference>
<dbReference type="RefSeq" id="XP_067473842.1">
    <property type="nucleotide sequence ID" value="XM_067624759.1"/>
</dbReference>
<dbReference type="VEuPathDB" id="FungiDB:ASPBRDRAFT_422230"/>
<name>A0A1L9U4N0_ASPBC</name>